<dbReference type="HOGENOM" id="CLU_029234_0_0_1"/>
<proteinExistence type="predicted"/>
<keyword evidence="4" id="KW-1185">Reference proteome</keyword>
<keyword evidence="1" id="KW-0175">Coiled coil</keyword>
<reference evidence="3" key="2">
    <citation type="submission" date="2013-04" db="UniProtKB">
        <authorList>
            <consortium name="EnsemblPlants"/>
        </authorList>
    </citation>
    <scope>IDENTIFICATION</scope>
</reference>
<protein>
    <recommendedName>
        <fullName evidence="2">Synergin gamma C-terminal domain-containing protein</fullName>
    </recommendedName>
</protein>
<dbReference type="Pfam" id="PF25999">
    <property type="entry name" value="SYNRG_C"/>
    <property type="match status" value="1"/>
</dbReference>
<evidence type="ECO:0000313" key="3">
    <source>
        <dbReference type="EnsemblPlants" id="OB11G12400.1"/>
    </source>
</evidence>
<sequence length="467" mass="52980">MATDSEMMGGNSRPRLRRPMLDKMEARLHMGMLLRFFFIDISKSMSSNQDDWSLFTNINENLNHVQTTDHVETRESTGQSVKAFSYFPPNNASILDLYKESEPIDVVHMMQSSSESVQSSSDMFSNTEMNSSFGTDENHSIKSASDRILIDFYYKLREESLTVISQYKNDFKEDQKSSMLSDEKNEATEAEREIQEICKELHNSSLEKGCKEEHPSKDVCISELLKSAKEDHLKDFDQEYHLTETIAMALEDMSSAVKLYKHSMSILHTLELASKEEQCDYVSAWYSMLLSCAQELQHGAMLWQESCHANVSDTVISQGAHCFVALGEIYRVAQILHLSLQSFKPWVLADPGMFNKMLVCWNNCMNSWTSGLRTALAMVVDSNNLDEPVAKALLQSINNINEIEVANLQSSLPNNKMACKLTLLPTSLVPGMEVVIWDDDHYFVKVANLWANRISPDPPRFSVTPIA</sequence>
<dbReference type="PANTHER" id="PTHR35701">
    <property type="entry name" value="OS11G0148400 PROTEIN"/>
    <property type="match status" value="1"/>
</dbReference>
<evidence type="ECO:0000259" key="2">
    <source>
        <dbReference type="Pfam" id="PF25999"/>
    </source>
</evidence>
<organism evidence="3">
    <name type="scientific">Oryza brachyantha</name>
    <name type="common">malo sina</name>
    <dbReference type="NCBI Taxonomy" id="4533"/>
    <lineage>
        <taxon>Eukaryota</taxon>
        <taxon>Viridiplantae</taxon>
        <taxon>Streptophyta</taxon>
        <taxon>Embryophyta</taxon>
        <taxon>Tracheophyta</taxon>
        <taxon>Spermatophyta</taxon>
        <taxon>Magnoliopsida</taxon>
        <taxon>Liliopsida</taxon>
        <taxon>Poales</taxon>
        <taxon>Poaceae</taxon>
        <taxon>BOP clade</taxon>
        <taxon>Oryzoideae</taxon>
        <taxon>Oryzeae</taxon>
        <taxon>Oryzinae</taxon>
        <taxon>Oryza</taxon>
    </lineage>
</organism>
<accession>J3N604</accession>
<name>J3N604_ORYBR</name>
<dbReference type="Gramene" id="OB11G12400.1">
    <property type="protein sequence ID" value="OB11G12400.1"/>
    <property type="gene ID" value="OB11G12400"/>
</dbReference>
<dbReference type="InterPro" id="IPR059024">
    <property type="entry name" value="SYNRG_C"/>
</dbReference>
<feature type="coiled-coil region" evidence="1">
    <location>
        <begin position="173"/>
        <end position="207"/>
    </location>
</feature>
<dbReference type="EnsemblPlants" id="OB11G12400.1">
    <property type="protein sequence ID" value="OB11G12400.1"/>
    <property type="gene ID" value="OB11G12400"/>
</dbReference>
<dbReference type="Proteomes" id="UP000006038">
    <property type="component" value="Chromosome 11"/>
</dbReference>
<feature type="domain" description="Synergin gamma C-terminal" evidence="2">
    <location>
        <begin position="274"/>
        <end position="460"/>
    </location>
</feature>
<dbReference type="PANTHER" id="PTHR35701:SF1">
    <property type="entry name" value="OS11G0148400 PROTEIN"/>
    <property type="match status" value="1"/>
</dbReference>
<dbReference type="AlphaFoldDB" id="J3N604"/>
<dbReference type="eggNOG" id="ENOG502QRFB">
    <property type="taxonomic scope" value="Eukaryota"/>
</dbReference>
<dbReference type="STRING" id="4533.J3N604"/>
<evidence type="ECO:0000313" key="4">
    <source>
        <dbReference type="Proteomes" id="UP000006038"/>
    </source>
</evidence>
<reference evidence="3" key="1">
    <citation type="journal article" date="2013" name="Nat. Commun.">
        <title>Whole-genome sequencing of Oryza brachyantha reveals mechanisms underlying Oryza genome evolution.</title>
        <authorList>
            <person name="Chen J."/>
            <person name="Huang Q."/>
            <person name="Gao D."/>
            <person name="Wang J."/>
            <person name="Lang Y."/>
            <person name="Liu T."/>
            <person name="Li B."/>
            <person name="Bai Z."/>
            <person name="Luis Goicoechea J."/>
            <person name="Liang C."/>
            <person name="Chen C."/>
            <person name="Zhang W."/>
            <person name="Sun S."/>
            <person name="Liao Y."/>
            <person name="Zhang X."/>
            <person name="Yang L."/>
            <person name="Song C."/>
            <person name="Wang M."/>
            <person name="Shi J."/>
            <person name="Liu G."/>
            <person name="Liu J."/>
            <person name="Zhou H."/>
            <person name="Zhou W."/>
            <person name="Yu Q."/>
            <person name="An N."/>
            <person name="Chen Y."/>
            <person name="Cai Q."/>
            <person name="Wang B."/>
            <person name="Liu B."/>
            <person name="Min J."/>
            <person name="Huang Y."/>
            <person name="Wu H."/>
            <person name="Li Z."/>
            <person name="Zhang Y."/>
            <person name="Yin Y."/>
            <person name="Song W."/>
            <person name="Jiang J."/>
            <person name="Jackson S.A."/>
            <person name="Wing R.A."/>
            <person name="Wang J."/>
            <person name="Chen M."/>
        </authorList>
    </citation>
    <scope>NUCLEOTIDE SEQUENCE [LARGE SCALE GENOMIC DNA]</scope>
    <source>
        <strain evidence="3">cv. IRGC 101232</strain>
    </source>
</reference>
<dbReference type="OMA" id="AANFWAN"/>
<evidence type="ECO:0000256" key="1">
    <source>
        <dbReference type="SAM" id="Coils"/>
    </source>
</evidence>